<evidence type="ECO:0000313" key="3">
    <source>
        <dbReference type="Proteomes" id="UP000283569"/>
    </source>
</evidence>
<proteinExistence type="inferred from homology"/>
<protein>
    <recommendedName>
        <fullName evidence="4">Methyltransferase domain-containing protein</fullName>
    </recommendedName>
</protein>
<comment type="similarity">
    <text evidence="1">Belongs to the methyltransferase superfamily. LaeA methyltransferase family.</text>
</comment>
<name>A0A420T959_GIBIN</name>
<reference evidence="2 3" key="1">
    <citation type="journal article" date="2018" name="Sci. Rep.">
        <title>Characterisation of pathogen-specific regions and novel effector candidates in Fusarium oxysporum f. sp. cepae.</title>
        <authorList>
            <person name="Armitage A.D."/>
            <person name="Taylor A."/>
            <person name="Sobczyk M.K."/>
            <person name="Baxter L."/>
            <person name="Greenfield B.P."/>
            <person name="Bates H.J."/>
            <person name="Wilson F."/>
            <person name="Jackson A.C."/>
            <person name="Ott S."/>
            <person name="Harrison R.J."/>
            <person name="Clarkson J.P."/>
        </authorList>
    </citation>
    <scope>NUCLEOTIDE SEQUENCE [LARGE SCALE GENOMIC DNA]</scope>
    <source>
        <strain evidence="2 3">Fp_A8</strain>
    </source>
</reference>
<dbReference type="AlphaFoldDB" id="A0A420T959"/>
<dbReference type="Pfam" id="PF13489">
    <property type="entry name" value="Methyltransf_23"/>
    <property type="match status" value="1"/>
</dbReference>
<dbReference type="CDD" id="cd02440">
    <property type="entry name" value="AdoMet_MTases"/>
    <property type="match status" value="1"/>
</dbReference>
<dbReference type="Gene3D" id="3.40.50.150">
    <property type="entry name" value="Vaccinia Virus protein VP39"/>
    <property type="match status" value="1"/>
</dbReference>
<dbReference type="Proteomes" id="UP000283569">
    <property type="component" value="Unassembled WGS sequence"/>
</dbReference>
<evidence type="ECO:0008006" key="4">
    <source>
        <dbReference type="Google" id="ProtNLM"/>
    </source>
</evidence>
<organism evidence="2 3">
    <name type="scientific">Gibberella intermedia</name>
    <name type="common">Bulb rot disease fungus</name>
    <name type="synonym">Fusarium proliferatum</name>
    <dbReference type="NCBI Taxonomy" id="948311"/>
    <lineage>
        <taxon>Eukaryota</taxon>
        <taxon>Fungi</taxon>
        <taxon>Dikarya</taxon>
        <taxon>Ascomycota</taxon>
        <taxon>Pezizomycotina</taxon>
        <taxon>Sordariomycetes</taxon>
        <taxon>Hypocreomycetidae</taxon>
        <taxon>Hypocreales</taxon>
        <taxon>Nectriaceae</taxon>
        <taxon>Fusarium</taxon>
        <taxon>Fusarium fujikuroi species complex</taxon>
    </lineage>
</organism>
<dbReference type="GO" id="GO:0008168">
    <property type="term" value="F:methyltransferase activity"/>
    <property type="evidence" value="ECO:0007669"/>
    <property type="project" value="TreeGrafter"/>
</dbReference>
<comment type="caution">
    <text evidence="2">The sequence shown here is derived from an EMBL/GenBank/DDBJ whole genome shotgun (WGS) entry which is preliminary data.</text>
</comment>
<dbReference type="InterPro" id="IPR029063">
    <property type="entry name" value="SAM-dependent_MTases_sf"/>
</dbReference>
<sequence length="656" mass="74486">MDQPILTLTPSHHDVGPVWNALRRCLSKRLNAADVAFLELFSRILIGRDNCSGPSNQLFTLAFSNSIEDEISRALEKGIELEWEDVYDFVNPFGDKRGRAFNSLWTFDLDKDVLFLTKHDWLCFVPLHLVRERILTLDDFEMLKVATETTAEEKVVPGPYWDLQPKFDHRKKAFLGRILRDFGHTWRHVLPAEMNNITFTKLAYAIIWILNLDFTILERTGFEHVGGRGGPYVGVADLPPWDAPGETIVRVGTCWIFLARDIPKGIKMIREHVETRTTMTGTATYAILTLKQIACCKVYDGELVYTRPEPLFNDTPPSDSAIDLLLWASDLHQAEPRPCRLNHLPIEIQNRILRQASISSVAAAKLGIELALGSPFSWAEQGRKIKLAEPNDDEEQDRMDLGHHIYRLVLGGDLFLAPIGDKVKRVLDLGTGTGIWAMDFADEYPEAEVLGTDLSPIQPPWTPPNCLFEVDDFESDWLFRQPFDFIHARELEGCISNNAQFFTRALQSLAPGGYLEMQAVHSEFKSDDNTKDGAENALLWMKTMVEGSAKFGKPLNVAPEWKKEMEDAGFVDVEQKILKVPIGSWPRDPKLKEIGKFQSVQEAQVITSYTPGIFSRVLGWSDEEIQVFMAKVKKDLSDPSIHLYLPVYFIWGRKPE</sequence>
<dbReference type="EMBL" id="MRDB01000024">
    <property type="protein sequence ID" value="RKL38017.1"/>
    <property type="molecule type" value="Genomic_DNA"/>
</dbReference>
<gene>
    <name evidence="2" type="ORF">BFJ72_g7479</name>
</gene>
<evidence type="ECO:0000313" key="2">
    <source>
        <dbReference type="EMBL" id="RKL38017.1"/>
    </source>
</evidence>
<accession>A0A420T959</accession>
<dbReference type="PANTHER" id="PTHR43591:SF31">
    <property type="entry name" value="LAEA-LIKE, PUTATIVE (AFU_ORTHOLOGUE AFUA_8G01930)-RELATED"/>
    <property type="match status" value="1"/>
</dbReference>
<dbReference type="SUPFAM" id="SSF53335">
    <property type="entry name" value="S-adenosyl-L-methionine-dependent methyltransferases"/>
    <property type="match status" value="1"/>
</dbReference>
<evidence type="ECO:0000256" key="1">
    <source>
        <dbReference type="ARBA" id="ARBA00038158"/>
    </source>
</evidence>
<dbReference type="PANTHER" id="PTHR43591">
    <property type="entry name" value="METHYLTRANSFERASE"/>
    <property type="match status" value="1"/>
</dbReference>